<gene>
    <name evidence="9" type="ORF">SAMN05421856_104244</name>
</gene>
<dbReference type="CDD" id="cd08977">
    <property type="entry name" value="SusD"/>
    <property type="match status" value="1"/>
</dbReference>
<dbReference type="Pfam" id="PF07980">
    <property type="entry name" value="SusD_RagB"/>
    <property type="match status" value="1"/>
</dbReference>
<dbReference type="SUPFAM" id="SSF48452">
    <property type="entry name" value="TPR-like"/>
    <property type="match status" value="1"/>
</dbReference>
<keyword evidence="4" id="KW-0472">Membrane</keyword>
<evidence type="ECO:0000256" key="5">
    <source>
        <dbReference type="ARBA" id="ARBA00023237"/>
    </source>
</evidence>
<evidence type="ECO:0000256" key="4">
    <source>
        <dbReference type="ARBA" id="ARBA00023136"/>
    </source>
</evidence>
<protein>
    <submittedName>
        <fullName evidence="9">SusD family protein</fullName>
    </submittedName>
</protein>
<evidence type="ECO:0000313" key="10">
    <source>
        <dbReference type="Proteomes" id="UP000199450"/>
    </source>
</evidence>
<dbReference type="InterPro" id="IPR011990">
    <property type="entry name" value="TPR-like_helical_dom_sf"/>
</dbReference>
<dbReference type="RefSeq" id="WP_089999918.1">
    <property type="nucleotide sequence ID" value="NZ_FOBV01000004.1"/>
</dbReference>
<comment type="subcellular location">
    <subcellularLocation>
        <location evidence="1">Cell outer membrane</location>
    </subcellularLocation>
</comment>
<feature type="chain" id="PRO_5011514099" evidence="6">
    <location>
        <begin position="23"/>
        <end position="468"/>
    </location>
</feature>
<feature type="domain" description="RagB/SusD" evidence="7">
    <location>
        <begin position="349"/>
        <end position="468"/>
    </location>
</feature>
<evidence type="ECO:0000256" key="3">
    <source>
        <dbReference type="ARBA" id="ARBA00022729"/>
    </source>
</evidence>
<keyword evidence="5" id="KW-0998">Cell outer membrane</keyword>
<dbReference type="Gene3D" id="1.25.40.390">
    <property type="match status" value="1"/>
</dbReference>
<dbReference type="Pfam" id="PF14322">
    <property type="entry name" value="SusD-like_3"/>
    <property type="match status" value="1"/>
</dbReference>
<dbReference type="AlphaFoldDB" id="A0A1H7ZHR9"/>
<dbReference type="STRING" id="295069.SAMN05421856_104244"/>
<keyword evidence="10" id="KW-1185">Reference proteome</keyword>
<dbReference type="GO" id="GO:0009279">
    <property type="term" value="C:cell outer membrane"/>
    <property type="evidence" value="ECO:0007669"/>
    <property type="project" value="UniProtKB-SubCell"/>
</dbReference>
<feature type="domain" description="SusD-like N-terminal" evidence="8">
    <location>
        <begin position="70"/>
        <end position="235"/>
    </location>
</feature>
<evidence type="ECO:0000259" key="7">
    <source>
        <dbReference type="Pfam" id="PF07980"/>
    </source>
</evidence>
<dbReference type="Gene3D" id="2.20.20.130">
    <property type="match status" value="1"/>
</dbReference>
<comment type="similarity">
    <text evidence="2">Belongs to the SusD family.</text>
</comment>
<sequence length="468" mass="51385">MKKIFIKIFFSALILSVISACNDEGLDPTLSQAKDLEASINTVNDLRTVLAGGYDRMTSVSYYGRDLIIFGEVRTDNCFSNANSNRFVSVGQMSMLPSDAYASDTWTRIYQAIGNANIVINKSSSQLSGDTGEINHIKGQALIMRALGHFDLVRIFGQQFVDGQGGMSALGVPYVTTFRDANNLYPSRNTVQENYDSIINDLDNAISLMNASYDDPSKHYLTSLSAHAIKARVALYFKKYQIAENEAKIVVDSGKYTVASATNYAATFKTDSTPNIIFSLDFNANDNLGNNSLASIYRGSAYGDIVALKNLYDAYDTGDIRKTTTFIAPNGSSTLEYRNIGKYPTVATPADDVPIVRIEEVVLIYAEALLNNGKAADALIQLNKIPANRNASTYTAATMDNILLERRRELAFEGFRFDDLARTGKSIPLVDPVRQKFGTINYGSFKYAFPIPQSEVGANGNVKQNNGY</sequence>
<proteinExistence type="inferred from homology"/>
<accession>A0A1H7ZHR9</accession>
<dbReference type="InterPro" id="IPR033985">
    <property type="entry name" value="SusD-like_N"/>
</dbReference>
<organism evidence="9 10">
    <name type="scientific">Chryseobacterium taichungense</name>
    <dbReference type="NCBI Taxonomy" id="295069"/>
    <lineage>
        <taxon>Bacteria</taxon>
        <taxon>Pseudomonadati</taxon>
        <taxon>Bacteroidota</taxon>
        <taxon>Flavobacteriia</taxon>
        <taxon>Flavobacteriales</taxon>
        <taxon>Weeksellaceae</taxon>
        <taxon>Chryseobacterium group</taxon>
        <taxon>Chryseobacterium</taxon>
    </lineage>
</organism>
<dbReference type="Gene3D" id="1.25.40.900">
    <property type="match status" value="1"/>
</dbReference>
<evidence type="ECO:0000256" key="6">
    <source>
        <dbReference type="SAM" id="SignalP"/>
    </source>
</evidence>
<keyword evidence="3 6" id="KW-0732">Signal</keyword>
<reference evidence="10" key="1">
    <citation type="submission" date="2016-10" db="EMBL/GenBank/DDBJ databases">
        <authorList>
            <person name="Varghese N."/>
            <person name="Submissions S."/>
        </authorList>
    </citation>
    <scope>NUCLEOTIDE SEQUENCE [LARGE SCALE GENOMIC DNA]</scope>
    <source>
        <strain evidence="10">DSM 17453</strain>
    </source>
</reference>
<dbReference type="Proteomes" id="UP000199450">
    <property type="component" value="Unassembled WGS sequence"/>
</dbReference>
<feature type="signal peptide" evidence="6">
    <location>
        <begin position="1"/>
        <end position="22"/>
    </location>
</feature>
<evidence type="ECO:0000256" key="2">
    <source>
        <dbReference type="ARBA" id="ARBA00006275"/>
    </source>
</evidence>
<dbReference type="OrthoDB" id="630434at2"/>
<evidence type="ECO:0000259" key="8">
    <source>
        <dbReference type="Pfam" id="PF14322"/>
    </source>
</evidence>
<dbReference type="EMBL" id="FOBV01000004">
    <property type="protein sequence ID" value="SEM57039.1"/>
    <property type="molecule type" value="Genomic_DNA"/>
</dbReference>
<evidence type="ECO:0000313" key="9">
    <source>
        <dbReference type="EMBL" id="SEM57039.1"/>
    </source>
</evidence>
<evidence type="ECO:0000256" key="1">
    <source>
        <dbReference type="ARBA" id="ARBA00004442"/>
    </source>
</evidence>
<dbReference type="PROSITE" id="PS51257">
    <property type="entry name" value="PROKAR_LIPOPROTEIN"/>
    <property type="match status" value="1"/>
</dbReference>
<name>A0A1H7ZHR9_9FLAO</name>
<dbReference type="InterPro" id="IPR012944">
    <property type="entry name" value="SusD_RagB_dom"/>
</dbReference>